<feature type="region of interest" description="Disordered" evidence="2">
    <location>
        <begin position="186"/>
        <end position="222"/>
    </location>
</feature>
<keyword evidence="3" id="KW-0472">Membrane</keyword>
<comment type="caution">
    <text evidence="5">The sequence shown here is derived from an EMBL/GenBank/DDBJ whole genome shotgun (WGS) entry which is preliminary data.</text>
</comment>
<name>A0A8H5H9K8_9AGAR</name>
<feature type="transmembrane region" description="Helical" evidence="3">
    <location>
        <begin position="241"/>
        <end position="264"/>
    </location>
</feature>
<evidence type="ECO:0000313" key="6">
    <source>
        <dbReference type="Proteomes" id="UP000518752"/>
    </source>
</evidence>
<evidence type="ECO:0000256" key="2">
    <source>
        <dbReference type="SAM" id="MobiDB-lite"/>
    </source>
</evidence>
<dbReference type="Pfam" id="PF00722">
    <property type="entry name" value="Glyco_hydro_16"/>
    <property type="match status" value="1"/>
</dbReference>
<dbReference type="GO" id="GO:0004553">
    <property type="term" value="F:hydrolase activity, hydrolyzing O-glycosyl compounds"/>
    <property type="evidence" value="ECO:0007669"/>
    <property type="project" value="InterPro"/>
</dbReference>
<sequence>MADPLTVDPFVSPSDAAAQENVTVVPPTPVVSNAVPSSIAGNSLATASAPAAAAAISAANVASALANATAYAVRPDVVARSANNSTYFGNSTTHSRQSSFVASYPNSPGPGQTHFNVVGNTNMPYGGVAMSTRPSSAAGLATRPTTASSSIGVGGGATGANATGVSTTTRTEPRLRTTLLPFLLRPSSMKAAPPPSALNPSSSSSSSDALVPKPWLDPPSSTTLSKTPFLKRVFTRKRISAVLPHILVFIGLGLGLLQCILTYVDVSTKRMDRQELCLIMEEDFGGGEDGVFGSEGHFGGRNGEFEMTTASSKNSYIKDGILYLAPTLTEEEIGGDNVLGVNGPYVYNITGCTFNETAPNGGFINDPKGTGAKVFDYGAYYSACSATSNTTSGTIVNPVQSARVSTLINAQSGSGNGSVRYGRVEIRAKMPTGPLSFFLLRSLSRAHADVSSFFFLFQTSDWLWPALWMLPVNNTYGTWPRSGEIDIVESRGNGLAYTAHGANYVQGALNWGPTPELNSVSKSYSWWSDKRVPFSQGFHTYVVEWTTSFLRIYVDTRLHTLLEYQFNEPFFQKGDYPDTIVNSTTGQVQSLQDPWVDPSTGQPKESANKKWSAPFDQDFYLIMNVAVGGLNGWFPDGQGNKPWFNGGQKILLQA</sequence>
<dbReference type="Proteomes" id="UP000518752">
    <property type="component" value="Unassembled WGS sequence"/>
</dbReference>
<feature type="compositionally biased region" description="Low complexity" evidence="2">
    <location>
        <begin position="198"/>
        <end position="209"/>
    </location>
</feature>
<dbReference type="EMBL" id="JAACJN010000072">
    <property type="protein sequence ID" value="KAF5378975.1"/>
    <property type="molecule type" value="Genomic_DNA"/>
</dbReference>
<keyword evidence="3" id="KW-0812">Transmembrane</keyword>
<evidence type="ECO:0000256" key="1">
    <source>
        <dbReference type="ARBA" id="ARBA00006865"/>
    </source>
</evidence>
<dbReference type="InterPro" id="IPR013320">
    <property type="entry name" value="ConA-like_dom_sf"/>
</dbReference>
<feature type="compositionally biased region" description="Low complexity" evidence="2">
    <location>
        <begin position="159"/>
        <end position="171"/>
    </location>
</feature>
<dbReference type="Gene3D" id="2.60.120.200">
    <property type="match status" value="1"/>
</dbReference>
<dbReference type="InterPro" id="IPR050546">
    <property type="entry name" value="Glycosyl_Hydrlase_16"/>
</dbReference>
<proteinExistence type="inferred from homology"/>
<evidence type="ECO:0000256" key="3">
    <source>
        <dbReference type="SAM" id="Phobius"/>
    </source>
</evidence>
<accession>A0A8H5H9K8</accession>
<feature type="domain" description="GH16" evidence="4">
    <location>
        <begin position="348"/>
        <end position="654"/>
    </location>
</feature>
<dbReference type="AlphaFoldDB" id="A0A8H5H9K8"/>
<dbReference type="PROSITE" id="PS51762">
    <property type="entry name" value="GH16_2"/>
    <property type="match status" value="1"/>
</dbReference>
<dbReference type="InterPro" id="IPR000757">
    <property type="entry name" value="Beta-glucanase-like"/>
</dbReference>
<keyword evidence="6" id="KW-1185">Reference proteome</keyword>
<feature type="region of interest" description="Disordered" evidence="2">
    <location>
        <begin position="138"/>
        <end position="171"/>
    </location>
</feature>
<dbReference type="GO" id="GO:0005975">
    <property type="term" value="P:carbohydrate metabolic process"/>
    <property type="evidence" value="ECO:0007669"/>
    <property type="project" value="InterPro"/>
</dbReference>
<evidence type="ECO:0000313" key="5">
    <source>
        <dbReference type="EMBL" id="KAF5378975.1"/>
    </source>
</evidence>
<dbReference type="PANTHER" id="PTHR10963">
    <property type="entry name" value="GLYCOSYL HYDROLASE-RELATED"/>
    <property type="match status" value="1"/>
</dbReference>
<protein>
    <recommendedName>
        <fullName evidence="4">GH16 domain-containing protein</fullName>
    </recommendedName>
</protein>
<evidence type="ECO:0000259" key="4">
    <source>
        <dbReference type="PROSITE" id="PS51762"/>
    </source>
</evidence>
<dbReference type="PANTHER" id="PTHR10963:SF55">
    <property type="entry name" value="GLYCOSIDE HYDROLASE FAMILY 16 PROTEIN"/>
    <property type="match status" value="1"/>
</dbReference>
<organism evidence="5 6">
    <name type="scientific">Collybiopsis confluens</name>
    <dbReference type="NCBI Taxonomy" id="2823264"/>
    <lineage>
        <taxon>Eukaryota</taxon>
        <taxon>Fungi</taxon>
        <taxon>Dikarya</taxon>
        <taxon>Basidiomycota</taxon>
        <taxon>Agaricomycotina</taxon>
        <taxon>Agaricomycetes</taxon>
        <taxon>Agaricomycetidae</taxon>
        <taxon>Agaricales</taxon>
        <taxon>Marasmiineae</taxon>
        <taxon>Omphalotaceae</taxon>
        <taxon>Collybiopsis</taxon>
    </lineage>
</organism>
<keyword evidence="3" id="KW-1133">Transmembrane helix</keyword>
<comment type="similarity">
    <text evidence="1">Belongs to the glycosyl hydrolase 16 family.</text>
</comment>
<gene>
    <name evidence="5" type="ORF">D9757_009121</name>
</gene>
<dbReference type="SUPFAM" id="SSF49899">
    <property type="entry name" value="Concanavalin A-like lectins/glucanases"/>
    <property type="match status" value="1"/>
</dbReference>
<feature type="region of interest" description="Disordered" evidence="2">
    <location>
        <begin position="590"/>
        <end position="609"/>
    </location>
</feature>
<reference evidence="5 6" key="1">
    <citation type="journal article" date="2020" name="ISME J.">
        <title>Uncovering the hidden diversity of litter-decomposition mechanisms in mushroom-forming fungi.</title>
        <authorList>
            <person name="Floudas D."/>
            <person name="Bentzer J."/>
            <person name="Ahren D."/>
            <person name="Johansson T."/>
            <person name="Persson P."/>
            <person name="Tunlid A."/>
        </authorList>
    </citation>
    <scope>NUCLEOTIDE SEQUENCE [LARGE SCALE GENOMIC DNA]</scope>
    <source>
        <strain evidence="5 6">CBS 406.79</strain>
    </source>
</reference>
<dbReference type="OrthoDB" id="4781at2759"/>